<gene>
    <name evidence="2" type="ORF">ASPVEDRAFT_24256</name>
</gene>
<feature type="signal peptide" evidence="1">
    <location>
        <begin position="1"/>
        <end position="24"/>
    </location>
</feature>
<dbReference type="EMBL" id="KV878125">
    <property type="protein sequence ID" value="OJI97288.1"/>
    <property type="molecule type" value="Genomic_DNA"/>
</dbReference>
<keyword evidence="3" id="KW-1185">Reference proteome</keyword>
<dbReference type="RefSeq" id="XP_040663051.1">
    <property type="nucleotide sequence ID" value="XM_040809648.1"/>
</dbReference>
<evidence type="ECO:0008006" key="4">
    <source>
        <dbReference type="Google" id="ProtNLM"/>
    </source>
</evidence>
<dbReference type="STRING" id="1036611.A0A1L9P712"/>
<dbReference type="VEuPathDB" id="FungiDB:ASPVEDRAFT_24256"/>
<dbReference type="AlphaFoldDB" id="A0A1L9P712"/>
<dbReference type="OrthoDB" id="2104739at2759"/>
<proteinExistence type="predicted"/>
<evidence type="ECO:0000313" key="3">
    <source>
        <dbReference type="Proteomes" id="UP000184073"/>
    </source>
</evidence>
<dbReference type="GeneID" id="63725159"/>
<reference evidence="3" key="1">
    <citation type="journal article" date="2017" name="Genome Biol.">
        <title>Comparative genomics reveals high biological diversity and specific adaptations in the industrially and medically important fungal genus Aspergillus.</title>
        <authorList>
            <person name="de Vries R.P."/>
            <person name="Riley R."/>
            <person name="Wiebenga A."/>
            <person name="Aguilar-Osorio G."/>
            <person name="Amillis S."/>
            <person name="Uchima C.A."/>
            <person name="Anderluh G."/>
            <person name="Asadollahi M."/>
            <person name="Askin M."/>
            <person name="Barry K."/>
            <person name="Battaglia E."/>
            <person name="Bayram O."/>
            <person name="Benocci T."/>
            <person name="Braus-Stromeyer S.A."/>
            <person name="Caldana C."/>
            <person name="Canovas D."/>
            <person name="Cerqueira G.C."/>
            <person name="Chen F."/>
            <person name="Chen W."/>
            <person name="Choi C."/>
            <person name="Clum A."/>
            <person name="Dos Santos R.A."/>
            <person name="Damasio A.R."/>
            <person name="Diallinas G."/>
            <person name="Emri T."/>
            <person name="Fekete E."/>
            <person name="Flipphi M."/>
            <person name="Freyberg S."/>
            <person name="Gallo A."/>
            <person name="Gournas C."/>
            <person name="Habgood R."/>
            <person name="Hainaut M."/>
            <person name="Harispe M.L."/>
            <person name="Henrissat B."/>
            <person name="Hilden K.S."/>
            <person name="Hope R."/>
            <person name="Hossain A."/>
            <person name="Karabika E."/>
            <person name="Karaffa L."/>
            <person name="Karanyi Z."/>
            <person name="Krasevec N."/>
            <person name="Kuo A."/>
            <person name="Kusch H."/>
            <person name="LaButti K."/>
            <person name="Lagendijk E.L."/>
            <person name="Lapidus A."/>
            <person name="Levasseur A."/>
            <person name="Lindquist E."/>
            <person name="Lipzen A."/>
            <person name="Logrieco A.F."/>
            <person name="MacCabe A."/>
            <person name="Maekelae M.R."/>
            <person name="Malavazi I."/>
            <person name="Melin P."/>
            <person name="Meyer V."/>
            <person name="Mielnichuk N."/>
            <person name="Miskei M."/>
            <person name="Molnar A.P."/>
            <person name="Mule G."/>
            <person name="Ngan C.Y."/>
            <person name="Orejas M."/>
            <person name="Orosz E."/>
            <person name="Ouedraogo J.P."/>
            <person name="Overkamp K.M."/>
            <person name="Park H.-S."/>
            <person name="Perrone G."/>
            <person name="Piumi F."/>
            <person name="Punt P.J."/>
            <person name="Ram A.F."/>
            <person name="Ramon A."/>
            <person name="Rauscher S."/>
            <person name="Record E."/>
            <person name="Riano-Pachon D.M."/>
            <person name="Robert V."/>
            <person name="Roehrig J."/>
            <person name="Ruller R."/>
            <person name="Salamov A."/>
            <person name="Salih N.S."/>
            <person name="Samson R.A."/>
            <person name="Sandor E."/>
            <person name="Sanguinetti M."/>
            <person name="Schuetze T."/>
            <person name="Sepcic K."/>
            <person name="Shelest E."/>
            <person name="Sherlock G."/>
            <person name="Sophianopoulou V."/>
            <person name="Squina F.M."/>
            <person name="Sun H."/>
            <person name="Susca A."/>
            <person name="Todd R.B."/>
            <person name="Tsang A."/>
            <person name="Unkles S.E."/>
            <person name="van de Wiele N."/>
            <person name="van Rossen-Uffink D."/>
            <person name="Oliveira J.V."/>
            <person name="Vesth T.C."/>
            <person name="Visser J."/>
            <person name="Yu J.-H."/>
            <person name="Zhou M."/>
            <person name="Andersen M.R."/>
            <person name="Archer D.B."/>
            <person name="Baker S.E."/>
            <person name="Benoit I."/>
            <person name="Brakhage A.A."/>
            <person name="Braus G.H."/>
            <person name="Fischer R."/>
            <person name="Frisvad J.C."/>
            <person name="Goldman G.H."/>
            <person name="Houbraken J."/>
            <person name="Oakley B."/>
            <person name="Pocsi I."/>
            <person name="Scazzocchio C."/>
            <person name="Seiboth B."/>
            <person name="vanKuyk P.A."/>
            <person name="Wortman J."/>
            <person name="Dyer P.S."/>
            <person name="Grigoriev I.V."/>
        </authorList>
    </citation>
    <scope>NUCLEOTIDE SEQUENCE [LARGE SCALE GENOMIC DNA]</scope>
    <source>
        <strain evidence="3">CBS 583.65</strain>
    </source>
</reference>
<organism evidence="2 3">
    <name type="scientific">Aspergillus versicolor CBS 583.65</name>
    <dbReference type="NCBI Taxonomy" id="1036611"/>
    <lineage>
        <taxon>Eukaryota</taxon>
        <taxon>Fungi</taxon>
        <taxon>Dikarya</taxon>
        <taxon>Ascomycota</taxon>
        <taxon>Pezizomycotina</taxon>
        <taxon>Eurotiomycetes</taxon>
        <taxon>Eurotiomycetidae</taxon>
        <taxon>Eurotiales</taxon>
        <taxon>Aspergillaceae</taxon>
        <taxon>Aspergillus</taxon>
        <taxon>Aspergillus subgen. Nidulantes</taxon>
    </lineage>
</organism>
<name>A0A1L9P712_ASPVE</name>
<sequence>MSPGKKRRILLSYFIPFLLPLIANERAMNRKLDRYKETKAADDTVEFLDILFEYVPPLGRKSLFKDVVRCFDDEDLRQLVERIEFGLLRPMLSPRLEMVESSEMSIRDNCVSRDGNRCAITNILAPPWYWGLSWKSTGTPLSAARIIPLDMVMDMKLGVLRPQPQSLDMDERYRHGKVWDILQRYFRYHVPSLHSDYLSHYSSLPVPDIFEFEKEQNRLVMAAVLRREFEMFHFVLEATHTLNHYYFKGFSELPSYLMVFVPRDRIVRLKNHDSRYLLPSPILLSIHAAIGNLLHESSRGEKIQQLKEDLSRSRHGPARVGSSKIEDIFSLSKLSRLIPYDEG</sequence>
<feature type="chain" id="PRO_5013109568" description="HNH nuclease domain-containing protein" evidence="1">
    <location>
        <begin position="25"/>
        <end position="343"/>
    </location>
</feature>
<evidence type="ECO:0000313" key="2">
    <source>
        <dbReference type="EMBL" id="OJI97288.1"/>
    </source>
</evidence>
<keyword evidence="1" id="KW-0732">Signal</keyword>
<evidence type="ECO:0000256" key="1">
    <source>
        <dbReference type="SAM" id="SignalP"/>
    </source>
</evidence>
<accession>A0A1L9P712</accession>
<protein>
    <recommendedName>
        <fullName evidence="4">HNH nuclease domain-containing protein</fullName>
    </recommendedName>
</protein>
<dbReference type="Proteomes" id="UP000184073">
    <property type="component" value="Unassembled WGS sequence"/>
</dbReference>